<evidence type="ECO:0000256" key="1">
    <source>
        <dbReference type="SAM" id="MobiDB-lite"/>
    </source>
</evidence>
<feature type="compositionally biased region" description="Polar residues" evidence="1">
    <location>
        <begin position="1"/>
        <end position="15"/>
    </location>
</feature>
<protein>
    <submittedName>
        <fullName evidence="2">Uncharacterized protein</fullName>
    </submittedName>
</protein>
<dbReference type="PANTHER" id="PTHR16078">
    <property type="entry name" value="COILED-COIL DOMAIN-CONTAINING PROTEIN 87"/>
    <property type="match status" value="1"/>
</dbReference>
<feature type="region of interest" description="Disordered" evidence="1">
    <location>
        <begin position="43"/>
        <end position="76"/>
    </location>
</feature>
<feature type="region of interest" description="Disordered" evidence="1">
    <location>
        <begin position="288"/>
        <end position="381"/>
    </location>
</feature>
<gene>
    <name evidence="2" type="ORF">DTER00134_LOCUS3139</name>
</gene>
<feature type="compositionally biased region" description="Polar residues" evidence="1">
    <location>
        <begin position="289"/>
        <end position="300"/>
    </location>
</feature>
<feature type="compositionally biased region" description="Polar residues" evidence="1">
    <location>
        <begin position="318"/>
        <end position="328"/>
    </location>
</feature>
<feature type="compositionally biased region" description="Basic residues" evidence="1">
    <location>
        <begin position="331"/>
        <end position="347"/>
    </location>
</feature>
<feature type="region of interest" description="Disordered" evidence="1">
    <location>
        <begin position="186"/>
        <end position="217"/>
    </location>
</feature>
<feature type="region of interest" description="Disordered" evidence="1">
    <location>
        <begin position="532"/>
        <end position="582"/>
    </location>
</feature>
<proteinExistence type="predicted"/>
<feature type="compositionally biased region" description="Low complexity" evidence="1">
    <location>
        <begin position="301"/>
        <end position="313"/>
    </location>
</feature>
<dbReference type="EMBL" id="HBIP01006148">
    <property type="protein sequence ID" value="CAE0488076.1"/>
    <property type="molecule type" value="Transcribed_RNA"/>
</dbReference>
<feature type="region of interest" description="Disordered" evidence="1">
    <location>
        <begin position="1"/>
        <end position="26"/>
    </location>
</feature>
<name>A0A7S3QNS5_DUNTE</name>
<accession>A0A7S3QNS5</accession>
<organism evidence="2">
    <name type="scientific">Dunaliella tertiolecta</name>
    <name type="common">Green alga</name>
    <dbReference type="NCBI Taxonomy" id="3047"/>
    <lineage>
        <taxon>Eukaryota</taxon>
        <taxon>Viridiplantae</taxon>
        <taxon>Chlorophyta</taxon>
        <taxon>core chlorophytes</taxon>
        <taxon>Chlorophyceae</taxon>
        <taxon>CS clade</taxon>
        <taxon>Chlamydomonadales</taxon>
        <taxon>Dunaliellaceae</taxon>
        <taxon>Dunaliella</taxon>
    </lineage>
</organism>
<feature type="region of interest" description="Disordered" evidence="1">
    <location>
        <begin position="239"/>
        <end position="269"/>
    </location>
</feature>
<evidence type="ECO:0000313" key="2">
    <source>
        <dbReference type="EMBL" id="CAE0488076.1"/>
    </source>
</evidence>
<dbReference type="AlphaFoldDB" id="A0A7S3QNS5"/>
<feature type="region of interest" description="Disordered" evidence="1">
    <location>
        <begin position="638"/>
        <end position="679"/>
    </location>
</feature>
<dbReference type="InterPro" id="IPR037383">
    <property type="entry name" value="CCDC87"/>
</dbReference>
<feature type="compositionally biased region" description="Basic and acidic residues" evidence="1">
    <location>
        <begin position="16"/>
        <end position="26"/>
    </location>
</feature>
<dbReference type="PANTHER" id="PTHR16078:SF1">
    <property type="entry name" value="COILED-COIL DOMAIN-CONTAINING PROTEIN 87"/>
    <property type="match status" value="1"/>
</dbReference>
<reference evidence="2" key="1">
    <citation type="submission" date="2021-01" db="EMBL/GenBank/DDBJ databases">
        <authorList>
            <person name="Corre E."/>
            <person name="Pelletier E."/>
            <person name="Niang G."/>
            <person name="Scheremetjew M."/>
            <person name="Finn R."/>
            <person name="Kale V."/>
            <person name="Holt S."/>
            <person name="Cochrane G."/>
            <person name="Meng A."/>
            <person name="Brown T."/>
            <person name="Cohen L."/>
        </authorList>
    </citation>
    <scope>NUCLEOTIDE SEQUENCE</scope>
    <source>
        <strain evidence="2">CCMP1320</strain>
    </source>
</reference>
<sequence length="894" mass="98339">MRWNVNDSLNPGTEFQQRDNRPTHDLNEVVTLADVRRAKQLKAEADAQNVRTHQATAWLPKKHRGQDASDGQPSNKGVQFVPTAAARQQLGSEKPALLQRMDDTLARCRVLRDNRNYRLNSLGVFENDKNEVRARSMQRVQVHKDLSTTSMRLPDTHKEVKSERPDSSMEAKLERMCYQVCQSLPEQPAKPPAPHLGTLSSMKHPASMGARATSPRVSMATRQAAALGAVSECGTTMEQTPIRATNPPPMGSVPSRHILPPSSRKVTTTSNLGAAVALCESRRELSRDFSINGSPSKRPTAQSSALQQSASALPTPTPSTVNLPQPESSKVRKQGGRSSRRHSHLRSRAAGPLKRSPFANSLGAGTGMAPRRPASIFRSSKGTEVPIYGRRSSAQANAAAAGTPSHLLQGRKTAAGSREWDLSDVPITGELAHAHFAHVHAVIEDNIARYHKQVGDAQLEFLQDNGLHEEVLRMTPEELQEALEQQLKAERIEEEEESLRQNRSAQGALNPASIKSLVQSALEHTASKTEDLDVLKASLPRAPPKSGRRRRKPSIPMGPKAGANTGLQGSLMEAGGGKAQELSEVWESPLEAEGSSSKLILGVDGELPGAWNAGDPPSKRLVPGFSIVRRHDHRRRTELMRAVPRASTASRLGTEDGASSMEDEDDEEEEEEEEEDALVVQPNEDAHQGLTEAMPPGTQQQPLQQPTFSTTRLDAFKARMEEAATVTVEEFAPQMPALPTIPTMPSVPLHVQARLERVWNLLHLPLPLRLDAVLEYTKHSRLLQFEQALKVWEQATVAVVQREGILDTLLLVQRGVEEGSIGYLTISAIERQCVQLVQFTACVEQLKQVLWDKYAVELTFHGQPYPGDQQPTINQLMEFMEWLRDSSDSVICLS</sequence>
<feature type="compositionally biased region" description="Acidic residues" evidence="1">
    <location>
        <begin position="661"/>
        <end position="677"/>
    </location>
</feature>